<dbReference type="SUPFAM" id="SSF50985">
    <property type="entry name" value="RCC1/BLIP-II"/>
    <property type="match status" value="1"/>
</dbReference>
<dbReference type="Gene3D" id="2.130.10.30">
    <property type="entry name" value="Regulator of chromosome condensation 1/beta-lactamase-inhibitor protein II"/>
    <property type="match status" value="1"/>
</dbReference>
<dbReference type="AlphaFoldDB" id="A0A4C2A9A8"/>
<comment type="caution">
    <text evidence="2">The sequence shown here is derived from an EMBL/GenBank/DDBJ whole genome shotgun (WGS) entry which is preliminary data.</text>
</comment>
<dbReference type="InterPro" id="IPR009091">
    <property type="entry name" value="RCC1/BLIP-II"/>
</dbReference>
<evidence type="ECO:0000256" key="1">
    <source>
        <dbReference type="PROSITE-ProRule" id="PRU00235"/>
    </source>
</evidence>
<dbReference type="PRINTS" id="PR00633">
    <property type="entry name" value="RCCNDNSATION"/>
</dbReference>
<dbReference type="STRING" id="151549.A0A4C2A9A8"/>
<feature type="repeat" description="RCC1" evidence="1">
    <location>
        <begin position="115"/>
        <end position="137"/>
    </location>
</feature>
<organism evidence="2 3">
    <name type="scientific">Eumeta variegata</name>
    <name type="common">Bagworm moth</name>
    <name type="synonym">Eumeta japonica</name>
    <dbReference type="NCBI Taxonomy" id="151549"/>
    <lineage>
        <taxon>Eukaryota</taxon>
        <taxon>Metazoa</taxon>
        <taxon>Ecdysozoa</taxon>
        <taxon>Arthropoda</taxon>
        <taxon>Hexapoda</taxon>
        <taxon>Insecta</taxon>
        <taxon>Pterygota</taxon>
        <taxon>Neoptera</taxon>
        <taxon>Endopterygota</taxon>
        <taxon>Lepidoptera</taxon>
        <taxon>Glossata</taxon>
        <taxon>Ditrysia</taxon>
        <taxon>Tineoidea</taxon>
        <taxon>Psychidae</taxon>
        <taxon>Oiketicinae</taxon>
        <taxon>Eumeta</taxon>
    </lineage>
</organism>
<sequence length="137" mass="14572">MLSLLAETSLQENNSCRSTVVDLATAQTETKEIMKAETAQPNETIEKSACAGEGFTILLTQAGSILSCGDNSKYALDFADNKTFHSPKIIEALENYQITEIKAGTTHVLALSADGSIFTWGTNVQGALGLGSLQTQQ</sequence>
<dbReference type="PANTHER" id="PTHR45982:SF1">
    <property type="entry name" value="REGULATOR OF CHROMOSOME CONDENSATION"/>
    <property type="match status" value="1"/>
</dbReference>
<dbReference type="Pfam" id="PF13540">
    <property type="entry name" value="RCC1_2"/>
    <property type="match status" value="1"/>
</dbReference>
<reference evidence="2 3" key="1">
    <citation type="journal article" date="2019" name="Commun. Biol.">
        <title>The bagworm genome reveals a unique fibroin gene that provides high tensile strength.</title>
        <authorList>
            <person name="Kono N."/>
            <person name="Nakamura H."/>
            <person name="Ohtoshi R."/>
            <person name="Tomita M."/>
            <person name="Numata K."/>
            <person name="Arakawa K."/>
        </authorList>
    </citation>
    <scope>NUCLEOTIDE SEQUENCE [LARGE SCALE GENOMIC DNA]</scope>
</reference>
<keyword evidence="3" id="KW-1185">Reference proteome</keyword>
<dbReference type="PROSITE" id="PS50012">
    <property type="entry name" value="RCC1_3"/>
    <property type="match status" value="2"/>
</dbReference>
<protein>
    <submittedName>
        <fullName evidence="2">Uncharacterized protein</fullName>
    </submittedName>
</protein>
<feature type="repeat" description="RCC1" evidence="1">
    <location>
        <begin position="63"/>
        <end position="114"/>
    </location>
</feature>
<name>A0A4C2A9A8_EUMVA</name>
<proteinExistence type="predicted"/>
<dbReference type="GO" id="GO:0005737">
    <property type="term" value="C:cytoplasm"/>
    <property type="evidence" value="ECO:0007669"/>
    <property type="project" value="TreeGrafter"/>
</dbReference>
<accession>A0A4C2A9A8</accession>
<evidence type="ECO:0000313" key="2">
    <source>
        <dbReference type="EMBL" id="GBP95933.1"/>
    </source>
</evidence>
<dbReference type="InterPro" id="IPR051553">
    <property type="entry name" value="Ran_GTPase-activating"/>
</dbReference>
<dbReference type="GO" id="GO:0005085">
    <property type="term" value="F:guanyl-nucleotide exchange factor activity"/>
    <property type="evidence" value="ECO:0007669"/>
    <property type="project" value="TreeGrafter"/>
</dbReference>
<dbReference type="PANTHER" id="PTHR45982">
    <property type="entry name" value="REGULATOR OF CHROMOSOME CONDENSATION"/>
    <property type="match status" value="1"/>
</dbReference>
<dbReference type="EMBL" id="BGZK01002703">
    <property type="protein sequence ID" value="GBP95933.1"/>
    <property type="molecule type" value="Genomic_DNA"/>
</dbReference>
<gene>
    <name evidence="2" type="ORF">EVAR_71333_1</name>
</gene>
<dbReference type="OrthoDB" id="8012711at2759"/>
<dbReference type="Proteomes" id="UP000299102">
    <property type="component" value="Unassembled WGS sequence"/>
</dbReference>
<evidence type="ECO:0000313" key="3">
    <source>
        <dbReference type="Proteomes" id="UP000299102"/>
    </source>
</evidence>
<dbReference type="InterPro" id="IPR000408">
    <property type="entry name" value="Reg_chr_condens"/>
</dbReference>